<dbReference type="Proteomes" id="UP001220377">
    <property type="component" value="Chromosome"/>
</dbReference>
<proteinExistence type="predicted"/>
<dbReference type="EMBL" id="CP117884">
    <property type="protein sequence ID" value="WDF82719.1"/>
    <property type="molecule type" value="Genomic_DNA"/>
</dbReference>
<gene>
    <name evidence="1" type="ORF">PQ472_00330</name>
</gene>
<protein>
    <submittedName>
        <fullName evidence="1">Uncharacterized protein</fullName>
    </submittedName>
</protein>
<name>A0ABY7WUJ6_9LACO</name>
<sequence>METKVNEKMLAALLDLRGALRAQDATPAEESAIGALNAAISETADGKLNDIELNRLGSALVTNLQQRIGLEGLQLAPTAQKRLDGLLHAVPKRHQRLSARQIFAGSRLF</sequence>
<evidence type="ECO:0000313" key="1">
    <source>
        <dbReference type="EMBL" id="WDF82719.1"/>
    </source>
</evidence>
<organism evidence="1 2">
    <name type="scientific">Lacticaseibacillus pabuli</name>
    <dbReference type="NCBI Taxonomy" id="3025672"/>
    <lineage>
        <taxon>Bacteria</taxon>
        <taxon>Bacillati</taxon>
        <taxon>Bacillota</taxon>
        <taxon>Bacilli</taxon>
        <taxon>Lactobacillales</taxon>
        <taxon>Lactobacillaceae</taxon>
        <taxon>Lacticaseibacillus</taxon>
    </lineage>
</organism>
<evidence type="ECO:0000313" key="2">
    <source>
        <dbReference type="Proteomes" id="UP001220377"/>
    </source>
</evidence>
<keyword evidence="2" id="KW-1185">Reference proteome</keyword>
<accession>A0ABY7WUJ6</accession>
<reference evidence="1 2" key="1">
    <citation type="submission" date="2023-02" db="EMBL/GenBank/DDBJ databases">
        <title>Genome sequence of Lacticaseibacillus sp. KACC 23028.</title>
        <authorList>
            <person name="Kim S."/>
            <person name="Heo J."/>
            <person name="Kwon S.-W."/>
        </authorList>
    </citation>
    <scope>NUCLEOTIDE SEQUENCE [LARGE SCALE GENOMIC DNA]</scope>
    <source>
        <strain evidence="1 2">KACC 23028</strain>
    </source>
</reference>
<dbReference type="RefSeq" id="WP_274260387.1">
    <property type="nucleotide sequence ID" value="NZ_CP117884.1"/>
</dbReference>